<organism evidence="3 4">
    <name type="scientific">Sporothrix curviconia</name>
    <dbReference type="NCBI Taxonomy" id="1260050"/>
    <lineage>
        <taxon>Eukaryota</taxon>
        <taxon>Fungi</taxon>
        <taxon>Dikarya</taxon>
        <taxon>Ascomycota</taxon>
        <taxon>Pezizomycotina</taxon>
        <taxon>Sordariomycetes</taxon>
        <taxon>Sordariomycetidae</taxon>
        <taxon>Ophiostomatales</taxon>
        <taxon>Ophiostomataceae</taxon>
        <taxon>Sporothrix</taxon>
    </lineage>
</organism>
<dbReference type="InterPro" id="IPR003615">
    <property type="entry name" value="HNH_nuc"/>
</dbReference>
<feature type="compositionally biased region" description="Basic and acidic residues" evidence="1">
    <location>
        <begin position="235"/>
        <end position="244"/>
    </location>
</feature>
<proteinExistence type="predicted"/>
<sequence>MIEALFQNTPPFEIRDARGRVIVTSRFSLGSGNYYVTTNRAGEMLQLSDEKVLQRPLLLAVAERDAICVASAYDPSGKDRVLNGFASHIFPPCHQAYWNANKLGRGIPPTPDGKIHAMQNGLLLSEGLHILFNQYVFAVDPDEGHRIIRFQDPLPFDNLASQLPRWTVVGKDRPSAKLLRWHLHQAILANMRGGRDPLFVKYPYTSTRRILASPDAAEMMEAEIFGYLALTRDLDDPDKRHYPESETDVSEEEKQHAHGDGRSGQQDEKEERSGDAQIEWTRL</sequence>
<evidence type="ECO:0000313" key="3">
    <source>
        <dbReference type="EMBL" id="CAK7231540.1"/>
    </source>
</evidence>
<evidence type="ECO:0000313" key="4">
    <source>
        <dbReference type="Proteomes" id="UP001642405"/>
    </source>
</evidence>
<comment type="caution">
    <text evidence="3">The sequence shown here is derived from an EMBL/GenBank/DDBJ whole genome shotgun (WGS) entry which is preliminary data.</text>
</comment>
<feature type="domain" description="HNH nuclease" evidence="2">
    <location>
        <begin position="86"/>
        <end position="140"/>
    </location>
</feature>
<gene>
    <name evidence="3" type="ORF">SCUCBS95973_007950</name>
</gene>
<dbReference type="Proteomes" id="UP001642405">
    <property type="component" value="Unassembled WGS sequence"/>
</dbReference>
<accession>A0ABP0CIV5</accession>
<keyword evidence="4" id="KW-1185">Reference proteome</keyword>
<feature type="region of interest" description="Disordered" evidence="1">
    <location>
        <begin position="235"/>
        <end position="283"/>
    </location>
</feature>
<name>A0ABP0CIV5_9PEZI</name>
<evidence type="ECO:0000259" key="2">
    <source>
        <dbReference type="Pfam" id="PF13391"/>
    </source>
</evidence>
<evidence type="ECO:0000256" key="1">
    <source>
        <dbReference type="SAM" id="MobiDB-lite"/>
    </source>
</evidence>
<dbReference type="EMBL" id="CAWUHB010000059">
    <property type="protein sequence ID" value="CAK7231540.1"/>
    <property type="molecule type" value="Genomic_DNA"/>
</dbReference>
<protein>
    <recommendedName>
        <fullName evidence="2">HNH nuclease domain-containing protein</fullName>
    </recommendedName>
</protein>
<dbReference type="Pfam" id="PF13391">
    <property type="entry name" value="HNH_2"/>
    <property type="match status" value="1"/>
</dbReference>
<feature type="compositionally biased region" description="Basic and acidic residues" evidence="1">
    <location>
        <begin position="252"/>
        <end position="274"/>
    </location>
</feature>
<reference evidence="3 4" key="1">
    <citation type="submission" date="2024-01" db="EMBL/GenBank/DDBJ databases">
        <authorList>
            <person name="Allen C."/>
            <person name="Tagirdzhanova G."/>
        </authorList>
    </citation>
    <scope>NUCLEOTIDE SEQUENCE [LARGE SCALE GENOMIC DNA]</scope>
</reference>